<feature type="domain" description="Ion transport" evidence="15">
    <location>
        <begin position="79"/>
        <end position="199"/>
    </location>
</feature>
<evidence type="ECO:0000256" key="8">
    <source>
        <dbReference type="ARBA" id="ARBA00023054"/>
    </source>
</evidence>
<evidence type="ECO:0000259" key="15">
    <source>
        <dbReference type="Pfam" id="PF00520"/>
    </source>
</evidence>
<dbReference type="Pfam" id="PF00520">
    <property type="entry name" value="Ion_trans"/>
    <property type="match status" value="1"/>
</dbReference>
<organism evidence="16">
    <name type="scientific">Leptocylindrus danicus</name>
    <dbReference type="NCBI Taxonomy" id="163516"/>
    <lineage>
        <taxon>Eukaryota</taxon>
        <taxon>Sar</taxon>
        <taxon>Stramenopiles</taxon>
        <taxon>Ochrophyta</taxon>
        <taxon>Bacillariophyta</taxon>
        <taxon>Coscinodiscophyceae</taxon>
        <taxon>Chaetocerotophycidae</taxon>
        <taxon>Leptocylindrales</taxon>
        <taxon>Leptocylindraceae</taxon>
        <taxon>Leptocylindrus</taxon>
    </lineage>
</organism>
<evidence type="ECO:0000256" key="5">
    <source>
        <dbReference type="ARBA" id="ARBA00022692"/>
    </source>
</evidence>
<reference evidence="16" key="1">
    <citation type="submission" date="2021-01" db="EMBL/GenBank/DDBJ databases">
        <authorList>
            <person name="Corre E."/>
            <person name="Pelletier E."/>
            <person name="Niang G."/>
            <person name="Scheremetjew M."/>
            <person name="Finn R."/>
            <person name="Kale V."/>
            <person name="Holt S."/>
            <person name="Cochrane G."/>
            <person name="Meng A."/>
            <person name="Brown T."/>
            <person name="Cohen L."/>
        </authorList>
    </citation>
    <scope>NUCLEOTIDE SEQUENCE</scope>
    <source>
        <strain evidence="16">B650</strain>
    </source>
</reference>
<dbReference type="EMBL" id="HBGY01017214">
    <property type="protein sequence ID" value="CAD9583864.1"/>
    <property type="molecule type" value="Transcribed_RNA"/>
</dbReference>
<dbReference type="GO" id="GO:0034702">
    <property type="term" value="C:monoatomic ion channel complex"/>
    <property type="evidence" value="ECO:0007669"/>
    <property type="project" value="UniProtKB-KW"/>
</dbReference>
<dbReference type="GO" id="GO:0030171">
    <property type="term" value="F:voltage-gated proton channel activity"/>
    <property type="evidence" value="ECO:0007669"/>
    <property type="project" value="InterPro"/>
</dbReference>
<evidence type="ECO:0000256" key="13">
    <source>
        <dbReference type="SAM" id="MobiDB-lite"/>
    </source>
</evidence>
<keyword evidence="10 14" id="KW-0472">Membrane</keyword>
<comment type="subcellular location">
    <subcellularLocation>
        <location evidence="1">Cell membrane</location>
        <topology evidence="1">Multi-pass membrane protein</topology>
    </subcellularLocation>
</comment>
<feature type="transmembrane region" description="Helical" evidence="14">
    <location>
        <begin position="127"/>
        <end position="146"/>
    </location>
</feature>
<proteinExistence type="predicted"/>
<evidence type="ECO:0000313" key="16">
    <source>
        <dbReference type="EMBL" id="CAD9583864.1"/>
    </source>
</evidence>
<dbReference type="Gene3D" id="1.20.120.350">
    <property type="entry name" value="Voltage-gated potassium channels. Chain C"/>
    <property type="match status" value="1"/>
</dbReference>
<name>A0A6U2PDJ5_9STRA</name>
<dbReference type="GO" id="GO:0005886">
    <property type="term" value="C:plasma membrane"/>
    <property type="evidence" value="ECO:0007669"/>
    <property type="project" value="UniProtKB-SubCell"/>
</dbReference>
<evidence type="ECO:0000256" key="4">
    <source>
        <dbReference type="ARBA" id="ARBA00022475"/>
    </source>
</evidence>
<dbReference type="PANTHER" id="PTHR46480:SF1">
    <property type="entry name" value="VOLTAGE-GATED HYDROGEN CHANNEL 1"/>
    <property type="match status" value="1"/>
</dbReference>
<accession>A0A6U2PDJ5</accession>
<dbReference type="PANTHER" id="PTHR46480">
    <property type="entry name" value="F20B24.22"/>
    <property type="match status" value="1"/>
</dbReference>
<gene>
    <name evidence="16" type="ORF">LDAN0321_LOCUS11122</name>
    <name evidence="17" type="ORF">LDAN0321_LOCUS11129</name>
</gene>
<dbReference type="InterPro" id="IPR005821">
    <property type="entry name" value="Ion_trans_dom"/>
</dbReference>
<keyword evidence="7 14" id="KW-1133">Transmembrane helix</keyword>
<evidence type="ECO:0000256" key="14">
    <source>
        <dbReference type="SAM" id="Phobius"/>
    </source>
</evidence>
<dbReference type="InterPro" id="IPR031846">
    <property type="entry name" value="Hvcn1"/>
</dbReference>
<keyword evidence="3" id="KW-0813">Transport</keyword>
<evidence type="ECO:0000313" key="17">
    <source>
        <dbReference type="EMBL" id="CAD9583888.1"/>
    </source>
</evidence>
<feature type="compositionally biased region" description="Basic and acidic residues" evidence="13">
    <location>
        <begin position="25"/>
        <end position="41"/>
    </location>
</feature>
<keyword evidence="6" id="KW-0851">Voltage-gated channel</keyword>
<evidence type="ECO:0000256" key="9">
    <source>
        <dbReference type="ARBA" id="ARBA00023065"/>
    </source>
</evidence>
<evidence type="ECO:0000256" key="10">
    <source>
        <dbReference type="ARBA" id="ARBA00023136"/>
    </source>
</evidence>
<protein>
    <recommendedName>
        <fullName evidence="2">Voltage-gated hydrogen channel 1</fullName>
    </recommendedName>
    <alternativeName>
        <fullName evidence="12">Hydrogen voltage-gated channel 1</fullName>
    </alternativeName>
</protein>
<dbReference type="EMBL" id="HBGY01017226">
    <property type="protein sequence ID" value="CAD9583888.1"/>
    <property type="molecule type" value="Transcribed_RNA"/>
</dbReference>
<keyword evidence="5 14" id="KW-0812">Transmembrane</keyword>
<evidence type="ECO:0000256" key="12">
    <source>
        <dbReference type="ARBA" id="ARBA00031989"/>
    </source>
</evidence>
<keyword evidence="11" id="KW-0407">Ion channel</keyword>
<evidence type="ECO:0000256" key="6">
    <source>
        <dbReference type="ARBA" id="ARBA00022882"/>
    </source>
</evidence>
<feature type="region of interest" description="Disordered" evidence="13">
    <location>
        <begin position="22"/>
        <end position="41"/>
    </location>
</feature>
<sequence length="334" mass="37454">MTRISFEEFHAARKRERAQLQALELNEKENQKRETSKKATDEKLETLPKSVTLGSYYSSRLKAAGEFVELFEVQSVIVLLIFLDLVATTSSMLIEITFKDVHENAASRAYIVSSVTTISKILNSASAFALAIFVVELLALCLTFGLRNFLSHPGYFIDLTVISLCILDEGAFSTAPISKFYHVLGFLRLWRLARLVRTALESAWNAHQETRASLDAKNEEAYRLSIELTRTKKSVELEIEARKRVEKMLQGYKDEVETLNEALEIAAYDVMLATAAADQGFENEVDTTTKEIETNLDGDVFYSGEEEISEPLAMNAKGRGAIVILKDGTITRED</sequence>
<keyword evidence="4" id="KW-1003">Cell membrane</keyword>
<evidence type="ECO:0000256" key="3">
    <source>
        <dbReference type="ARBA" id="ARBA00022448"/>
    </source>
</evidence>
<keyword evidence="9" id="KW-0406">Ion transport</keyword>
<evidence type="ECO:0000256" key="2">
    <source>
        <dbReference type="ARBA" id="ARBA00015897"/>
    </source>
</evidence>
<evidence type="ECO:0000256" key="11">
    <source>
        <dbReference type="ARBA" id="ARBA00023303"/>
    </source>
</evidence>
<evidence type="ECO:0000256" key="7">
    <source>
        <dbReference type="ARBA" id="ARBA00022989"/>
    </source>
</evidence>
<dbReference type="InterPro" id="IPR027359">
    <property type="entry name" value="Volt_channel_dom_sf"/>
</dbReference>
<keyword evidence="8" id="KW-0175">Coiled coil</keyword>
<dbReference type="AlphaFoldDB" id="A0A6U2PDJ5"/>
<evidence type="ECO:0000256" key="1">
    <source>
        <dbReference type="ARBA" id="ARBA00004651"/>
    </source>
</evidence>